<feature type="compositionally biased region" description="Polar residues" evidence="1">
    <location>
        <begin position="107"/>
        <end position="212"/>
    </location>
</feature>
<accession>A0AAN9EF92</accession>
<keyword evidence="3" id="KW-1185">Reference proteome</keyword>
<dbReference type="EMBL" id="JAYWIO010000006">
    <property type="protein sequence ID" value="KAK7256153.1"/>
    <property type="molecule type" value="Genomic_DNA"/>
</dbReference>
<feature type="region of interest" description="Disordered" evidence="1">
    <location>
        <begin position="58"/>
        <end position="84"/>
    </location>
</feature>
<protein>
    <submittedName>
        <fullName evidence="2">Uncharacterized protein</fullName>
    </submittedName>
</protein>
<feature type="compositionally biased region" description="Polar residues" evidence="1">
    <location>
        <begin position="72"/>
        <end position="84"/>
    </location>
</feature>
<dbReference type="AlphaFoldDB" id="A0AAN9EF92"/>
<evidence type="ECO:0000313" key="3">
    <source>
        <dbReference type="Proteomes" id="UP001372338"/>
    </source>
</evidence>
<proteinExistence type="predicted"/>
<sequence length="295" mass="31858">MFPLLCFLRACFELGEEGGKSLAPPAGHYRSLGEKKKEKQFSLKKRVTSIQNLKEANLCKLKNPKGNGRRPGSNSNSKTQGNSCVSFLTSNSGNNYNEKTQGNSCGSFLTPKSGNNSNEKSQGNSCDSFLTPKSGNNSNEKSQGNSCDSFLTPKSGNNSNEKSQGNSCDSFLTPKSGNNSNEKSQGNSCDSFLTPKSGNNSNEKSQGNSCDSFLTPKSAEMLTSTSMRRLQPGRTVLGSTLSLNDTRLNLQNSFDPKNHPNVSAHTHVKSTGRESALSDVTNTINARRERLKSLF</sequence>
<comment type="caution">
    <text evidence="2">The sequence shown here is derived from an EMBL/GenBank/DDBJ whole genome shotgun (WGS) entry which is preliminary data.</text>
</comment>
<evidence type="ECO:0000313" key="2">
    <source>
        <dbReference type="EMBL" id="KAK7256153.1"/>
    </source>
</evidence>
<organism evidence="2 3">
    <name type="scientific">Crotalaria pallida</name>
    <name type="common">Smooth rattlebox</name>
    <name type="synonym">Crotalaria striata</name>
    <dbReference type="NCBI Taxonomy" id="3830"/>
    <lineage>
        <taxon>Eukaryota</taxon>
        <taxon>Viridiplantae</taxon>
        <taxon>Streptophyta</taxon>
        <taxon>Embryophyta</taxon>
        <taxon>Tracheophyta</taxon>
        <taxon>Spermatophyta</taxon>
        <taxon>Magnoliopsida</taxon>
        <taxon>eudicotyledons</taxon>
        <taxon>Gunneridae</taxon>
        <taxon>Pentapetalae</taxon>
        <taxon>rosids</taxon>
        <taxon>fabids</taxon>
        <taxon>Fabales</taxon>
        <taxon>Fabaceae</taxon>
        <taxon>Papilionoideae</taxon>
        <taxon>50 kb inversion clade</taxon>
        <taxon>genistoids sensu lato</taxon>
        <taxon>core genistoids</taxon>
        <taxon>Crotalarieae</taxon>
        <taxon>Crotalaria</taxon>
    </lineage>
</organism>
<evidence type="ECO:0000256" key="1">
    <source>
        <dbReference type="SAM" id="MobiDB-lite"/>
    </source>
</evidence>
<name>A0AAN9EF92_CROPI</name>
<dbReference type="Proteomes" id="UP001372338">
    <property type="component" value="Unassembled WGS sequence"/>
</dbReference>
<reference evidence="2 3" key="1">
    <citation type="submission" date="2024-01" db="EMBL/GenBank/DDBJ databases">
        <title>The genomes of 5 underutilized Papilionoideae crops provide insights into root nodulation and disease resistanc.</title>
        <authorList>
            <person name="Yuan L."/>
        </authorList>
    </citation>
    <scope>NUCLEOTIDE SEQUENCE [LARGE SCALE GENOMIC DNA]</scope>
    <source>
        <strain evidence="2">ZHUSHIDOU_FW_LH</strain>
        <tissue evidence="2">Leaf</tissue>
    </source>
</reference>
<feature type="region of interest" description="Disordered" evidence="1">
    <location>
        <begin position="107"/>
        <end position="215"/>
    </location>
</feature>
<gene>
    <name evidence="2" type="ORF">RIF29_29588</name>
</gene>